<dbReference type="Pfam" id="PF03127">
    <property type="entry name" value="GAT"/>
    <property type="match status" value="1"/>
</dbReference>
<dbReference type="OrthoDB" id="447025at2759"/>
<evidence type="ECO:0000259" key="13">
    <source>
        <dbReference type="PROSITE" id="PS50909"/>
    </source>
</evidence>
<gene>
    <name evidence="14" type="ORF">SKAU_G00294370</name>
</gene>
<dbReference type="FunFam" id="1.20.5.170:FF:000023">
    <property type="entry name" value="ADP-ribosylation factor-binding protein GGA3 isoform X1"/>
    <property type="match status" value="1"/>
</dbReference>
<dbReference type="PANTHER" id="PTHR45905">
    <property type="entry name" value="GOLGI-LOCALIZED, GAMMA-ADAPTIN EAR CONTAINING, ARF BINDING PROTEIN"/>
    <property type="match status" value="1"/>
</dbReference>
<evidence type="ECO:0000259" key="11">
    <source>
        <dbReference type="PROSITE" id="PS50179"/>
    </source>
</evidence>
<evidence type="ECO:0000256" key="3">
    <source>
        <dbReference type="ARBA" id="ARBA00008099"/>
    </source>
</evidence>
<comment type="similarity">
    <text evidence="3">Belongs to the GGA protein family.</text>
</comment>
<dbReference type="Pfam" id="PF00790">
    <property type="entry name" value="VHS"/>
    <property type="match status" value="1"/>
</dbReference>
<evidence type="ECO:0000256" key="9">
    <source>
        <dbReference type="ARBA" id="ARBA00023136"/>
    </source>
</evidence>
<evidence type="ECO:0000256" key="4">
    <source>
        <dbReference type="ARBA" id="ARBA00022448"/>
    </source>
</evidence>
<evidence type="ECO:0000256" key="10">
    <source>
        <dbReference type="SAM" id="MobiDB-lite"/>
    </source>
</evidence>
<dbReference type="InterPro" id="IPR041198">
    <property type="entry name" value="GGA_N-GAT"/>
</dbReference>
<dbReference type="SUPFAM" id="SSF89009">
    <property type="entry name" value="GAT-like domain"/>
    <property type="match status" value="1"/>
</dbReference>
<evidence type="ECO:0000256" key="8">
    <source>
        <dbReference type="ARBA" id="ARBA00023034"/>
    </source>
</evidence>
<evidence type="ECO:0000313" key="14">
    <source>
        <dbReference type="EMBL" id="KAJ8345244.1"/>
    </source>
</evidence>
<evidence type="ECO:0000259" key="12">
    <source>
        <dbReference type="PROSITE" id="PS50180"/>
    </source>
</evidence>
<feature type="domain" description="GAE" evidence="12">
    <location>
        <begin position="520"/>
        <end position="641"/>
    </location>
</feature>
<dbReference type="Proteomes" id="UP001152622">
    <property type="component" value="Chromosome 12"/>
</dbReference>
<proteinExistence type="inferred from homology"/>
<keyword evidence="15" id="KW-1185">Reference proteome</keyword>
<dbReference type="GO" id="GO:0006886">
    <property type="term" value="P:intracellular protein transport"/>
    <property type="evidence" value="ECO:0007669"/>
    <property type="project" value="InterPro"/>
</dbReference>
<dbReference type="GO" id="GO:0006893">
    <property type="term" value="P:Golgi to plasma membrane transport"/>
    <property type="evidence" value="ECO:0007669"/>
    <property type="project" value="TreeGrafter"/>
</dbReference>
<dbReference type="GO" id="GO:0005802">
    <property type="term" value="C:trans-Golgi network"/>
    <property type="evidence" value="ECO:0007669"/>
    <property type="project" value="InterPro"/>
</dbReference>
<dbReference type="AlphaFoldDB" id="A0A9Q1EUH8"/>
<feature type="domain" description="VHS" evidence="11">
    <location>
        <begin position="18"/>
        <end position="148"/>
    </location>
</feature>
<dbReference type="GO" id="GO:0043130">
    <property type="term" value="F:ubiquitin binding"/>
    <property type="evidence" value="ECO:0007669"/>
    <property type="project" value="InterPro"/>
</dbReference>
<dbReference type="GO" id="GO:0035091">
    <property type="term" value="F:phosphatidylinositol binding"/>
    <property type="evidence" value="ECO:0007669"/>
    <property type="project" value="InterPro"/>
</dbReference>
<keyword evidence="4" id="KW-0813">Transport</keyword>
<evidence type="ECO:0000256" key="7">
    <source>
        <dbReference type="ARBA" id="ARBA00022927"/>
    </source>
</evidence>
<dbReference type="Gene3D" id="2.60.40.1230">
    <property type="match status" value="1"/>
</dbReference>
<dbReference type="GO" id="GO:0031901">
    <property type="term" value="C:early endosome membrane"/>
    <property type="evidence" value="ECO:0007669"/>
    <property type="project" value="UniProtKB-SubCell"/>
</dbReference>
<feature type="region of interest" description="Disordered" evidence="10">
    <location>
        <begin position="1"/>
        <end position="22"/>
    </location>
</feature>
<feature type="compositionally biased region" description="Polar residues" evidence="10">
    <location>
        <begin position="384"/>
        <end position="396"/>
    </location>
</feature>
<dbReference type="GO" id="GO:0031267">
    <property type="term" value="F:small GTPase binding"/>
    <property type="evidence" value="ECO:0007669"/>
    <property type="project" value="InterPro"/>
</dbReference>
<dbReference type="Gene3D" id="1.20.5.170">
    <property type="match status" value="1"/>
</dbReference>
<feature type="compositionally biased region" description="Polar residues" evidence="10">
    <location>
        <begin position="367"/>
        <end position="377"/>
    </location>
</feature>
<accession>A0A9Q1EUH8</accession>
<feature type="region of interest" description="Disordered" evidence="10">
    <location>
        <begin position="365"/>
        <end position="421"/>
    </location>
</feature>
<sequence length="649" mass="71165">MMAAPPEGGSLESRINKATNPLNKDTDWGSIHAFCDQLNNELEGPQLAARLLAHKIQSPQEWEAMQALMVLENCVKTCGKRFHSEVGKFRFLNELIKVVSPKYLGTRAPEQVKTKVLELMYSWTVGLPDEAKISDAYQMLKKQGIVKQDPVLPDDKLLLLPPPRPKSTIFEDEEKSKTLTRLLNSTHPEDLRAANKLIKEMVQEDQKRAEKVSKRVNGIREVKESVGLLTQLLEDYDEEAGSQSNEELMKDLYLRCEKLRPTLFRLASDTEDNDEALAEILQANDSLTQVINLYRQKVKGEQVNGENTATPKLTGSSTALLDLTGLDTSFPAQRTYPAFPDLTDSQQEAGISLLDDELMSLGLSDVTPKSTSSSQVGDSGAWDSFQSSESLDTAVQSAPGEVLKPSVTSQSQTPPPSGNTALEELDLLGKTLLQQSLPPENLQVKWDKQAALSKPTLRDLQHKSSAGPSLTLAFNAEHPGALNSQPSLGALSLEKPAASAPPSEISLANVTVPLESIKPSSLLPVTVFDGHSLRVLFHFARDSPPSRPDVLVVVISMLSSAPVPVTNIRFQSAVPKVMKVKLQPPSGTELPAFNPILPPAAITQVLLLANPHKEKVRLRYKLTFTLDEEDHNETGDVEQFPPPETWGSL</sequence>
<dbReference type="InterPro" id="IPR038425">
    <property type="entry name" value="GAT_sf"/>
</dbReference>
<evidence type="ECO:0000313" key="15">
    <source>
        <dbReference type="Proteomes" id="UP001152622"/>
    </source>
</evidence>
<dbReference type="SMART" id="SM00809">
    <property type="entry name" value="Alpha_adaptinC2"/>
    <property type="match status" value="1"/>
</dbReference>
<dbReference type="Pfam" id="PF18308">
    <property type="entry name" value="GGA_N-GAT"/>
    <property type="match status" value="1"/>
</dbReference>
<dbReference type="EMBL" id="JAINUF010000012">
    <property type="protein sequence ID" value="KAJ8345244.1"/>
    <property type="molecule type" value="Genomic_DNA"/>
</dbReference>
<dbReference type="Gene3D" id="1.20.58.160">
    <property type="match status" value="1"/>
</dbReference>
<dbReference type="InterPro" id="IPR027422">
    <property type="entry name" value="GGA1-3"/>
</dbReference>
<reference evidence="14" key="1">
    <citation type="journal article" date="2023" name="Science">
        <title>Genome structures resolve the early diversification of teleost fishes.</title>
        <authorList>
            <person name="Parey E."/>
            <person name="Louis A."/>
            <person name="Montfort J."/>
            <person name="Bouchez O."/>
            <person name="Roques C."/>
            <person name="Iampietro C."/>
            <person name="Lluch J."/>
            <person name="Castinel A."/>
            <person name="Donnadieu C."/>
            <person name="Desvignes T."/>
            <person name="Floi Bucao C."/>
            <person name="Jouanno E."/>
            <person name="Wen M."/>
            <person name="Mejri S."/>
            <person name="Dirks R."/>
            <person name="Jansen H."/>
            <person name="Henkel C."/>
            <person name="Chen W.J."/>
            <person name="Zahm M."/>
            <person name="Cabau C."/>
            <person name="Klopp C."/>
            <person name="Thompson A.W."/>
            <person name="Robinson-Rechavi M."/>
            <person name="Braasch I."/>
            <person name="Lecointre G."/>
            <person name="Bobe J."/>
            <person name="Postlethwait J.H."/>
            <person name="Berthelot C."/>
            <person name="Roest Crollius H."/>
            <person name="Guiguen Y."/>
        </authorList>
    </citation>
    <scope>NUCLEOTIDE SEQUENCE</scope>
    <source>
        <strain evidence="14">WJC10195</strain>
    </source>
</reference>
<protein>
    <recommendedName>
        <fullName evidence="16">ADP-ribosylation factor-binding protein GGA1</fullName>
    </recommendedName>
</protein>
<dbReference type="SUPFAM" id="SSF49348">
    <property type="entry name" value="Clathrin adaptor appendage domain"/>
    <property type="match status" value="1"/>
</dbReference>
<dbReference type="GO" id="GO:0034394">
    <property type="term" value="P:protein localization to cell surface"/>
    <property type="evidence" value="ECO:0007669"/>
    <property type="project" value="TreeGrafter"/>
</dbReference>
<dbReference type="FunFam" id="1.25.40.90:FF:000011">
    <property type="entry name" value="ADP-ribosylation factor-binding protein GGA3 isoform X1"/>
    <property type="match status" value="1"/>
</dbReference>
<dbReference type="InterPro" id="IPR013041">
    <property type="entry name" value="Clathrin_app_Ig-like_sf"/>
</dbReference>
<dbReference type="InterPro" id="IPR008153">
    <property type="entry name" value="GAE_dom"/>
</dbReference>
<keyword evidence="8" id="KW-0333">Golgi apparatus</keyword>
<name>A0A9Q1EUH8_SYNKA</name>
<comment type="subcellular location">
    <subcellularLocation>
        <location evidence="2">Early endosome membrane</location>
        <topology evidence="2">Peripheral membrane protein</topology>
    </subcellularLocation>
    <subcellularLocation>
        <location evidence="1">Golgi apparatus</location>
        <location evidence="1">trans-Golgi network membrane</location>
        <topology evidence="1">Peripheral membrane protein</topology>
    </subcellularLocation>
</comment>
<dbReference type="PANTHER" id="PTHR45905:SF4">
    <property type="entry name" value="ADP-RIBOSYLATION FACTOR-BINDING PROTEIN GGA1"/>
    <property type="match status" value="1"/>
</dbReference>
<dbReference type="SUPFAM" id="SSF48464">
    <property type="entry name" value="ENTH/VHS domain"/>
    <property type="match status" value="1"/>
</dbReference>
<organism evidence="14 15">
    <name type="scientific">Synaphobranchus kaupii</name>
    <name type="common">Kaup's arrowtooth eel</name>
    <dbReference type="NCBI Taxonomy" id="118154"/>
    <lineage>
        <taxon>Eukaryota</taxon>
        <taxon>Metazoa</taxon>
        <taxon>Chordata</taxon>
        <taxon>Craniata</taxon>
        <taxon>Vertebrata</taxon>
        <taxon>Euteleostomi</taxon>
        <taxon>Actinopterygii</taxon>
        <taxon>Neopterygii</taxon>
        <taxon>Teleostei</taxon>
        <taxon>Anguilliformes</taxon>
        <taxon>Synaphobranchidae</taxon>
        <taxon>Synaphobranchus</taxon>
    </lineage>
</organism>
<evidence type="ECO:0008006" key="16">
    <source>
        <dbReference type="Google" id="ProtNLM"/>
    </source>
</evidence>
<dbReference type="PROSITE" id="PS50180">
    <property type="entry name" value="GAE"/>
    <property type="match status" value="1"/>
</dbReference>
<evidence type="ECO:0000256" key="6">
    <source>
        <dbReference type="ARBA" id="ARBA00022843"/>
    </source>
</evidence>
<dbReference type="SMART" id="SM00288">
    <property type="entry name" value="VHS"/>
    <property type="match status" value="1"/>
</dbReference>
<evidence type="ECO:0000256" key="5">
    <source>
        <dbReference type="ARBA" id="ARBA00022753"/>
    </source>
</evidence>
<dbReference type="FunFam" id="2.60.40.1230:FF:000001">
    <property type="entry name" value="ADP-ribosylation factor-binding protein GGA1 isoform 1"/>
    <property type="match status" value="1"/>
</dbReference>
<keyword evidence="7" id="KW-0653">Protein transport</keyword>
<evidence type="ECO:0000256" key="1">
    <source>
        <dbReference type="ARBA" id="ARBA00004150"/>
    </source>
</evidence>
<dbReference type="Pfam" id="PF02883">
    <property type="entry name" value="Alpha_adaptinC2"/>
    <property type="match status" value="1"/>
</dbReference>
<dbReference type="PROSITE" id="PS50179">
    <property type="entry name" value="VHS"/>
    <property type="match status" value="1"/>
</dbReference>
<feature type="domain" description="GAT" evidence="13">
    <location>
        <begin position="172"/>
        <end position="299"/>
    </location>
</feature>
<keyword evidence="9" id="KW-0472">Membrane</keyword>
<evidence type="ECO:0000256" key="2">
    <source>
        <dbReference type="ARBA" id="ARBA00004220"/>
    </source>
</evidence>
<dbReference type="InterPro" id="IPR008942">
    <property type="entry name" value="ENTH_VHS"/>
</dbReference>
<dbReference type="PROSITE" id="PS50909">
    <property type="entry name" value="GAT"/>
    <property type="match status" value="1"/>
</dbReference>
<dbReference type="Gene3D" id="1.25.40.90">
    <property type="match status" value="1"/>
</dbReference>
<dbReference type="InterPro" id="IPR008152">
    <property type="entry name" value="Clathrin_a/b/g-adaptin_app_Ig"/>
</dbReference>
<keyword evidence="6" id="KW-0832">Ubl conjugation</keyword>
<dbReference type="InterPro" id="IPR002014">
    <property type="entry name" value="VHS_dom"/>
</dbReference>
<comment type="caution">
    <text evidence="14">The sequence shown here is derived from an EMBL/GenBank/DDBJ whole genome shotgun (WGS) entry which is preliminary data.</text>
</comment>
<dbReference type="InterPro" id="IPR004152">
    <property type="entry name" value="GAT_dom"/>
</dbReference>
<keyword evidence="5" id="KW-0967">Endosome</keyword>
<dbReference type="CDD" id="cd14239">
    <property type="entry name" value="GAT_GGA1_GGA2"/>
    <property type="match status" value="1"/>
</dbReference>